<evidence type="ECO:0000313" key="7">
    <source>
        <dbReference type="Proteomes" id="UP000006968"/>
    </source>
</evidence>
<evidence type="ECO:0000259" key="5">
    <source>
        <dbReference type="Pfam" id="PF11935"/>
    </source>
</evidence>
<feature type="region of interest" description="Disordered" evidence="4">
    <location>
        <begin position="488"/>
        <end position="596"/>
    </location>
</feature>
<proteinExistence type="predicted"/>
<dbReference type="AlphaFoldDB" id="J8Q8A2"/>
<dbReference type="OrthoDB" id="331600at2759"/>
<dbReference type="HOGENOM" id="CLU_021804_0_0_1"/>
<organism evidence="6 7">
    <name type="scientific">Saccharomyces arboricola (strain H-6 / AS 2.3317 / CBS 10644)</name>
    <name type="common">Yeast</name>
    <dbReference type="NCBI Taxonomy" id="1160507"/>
    <lineage>
        <taxon>Eukaryota</taxon>
        <taxon>Fungi</taxon>
        <taxon>Dikarya</taxon>
        <taxon>Ascomycota</taxon>
        <taxon>Saccharomycotina</taxon>
        <taxon>Saccharomycetes</taxon>
        <taxon>Saccharomycetales</taxon>
        <taxon>Saccharomycetaceae</taxon>
        <taxon>Saccharomyces</taxon>
    </lineage>
</organism>
<dbReference type="GO" id="GO:0006397">
    <property type="term" value="P:mRNA processing"/>
    <property type="evidence" value="ECO:0007669"/>
    <property type="project" value="UniProtKB-KW"/>
</dbReference>
<protein>
    <submittedName>
        <fullName evidence="6">Pta1p</fullName>
    </submittedName>
</protein>
<feature type="compositionally biased region" description="Polar residues" evidence="4">
    <location>
        <begin position="559"/>
        <end position="581"/>
    </location>
</feature>
<gene>
    <name evidence="6" type="ORF">SU7_0010</name>
</gene>
<dbReference type="Pfam" id="PF11935">
    <property type="entry name" value="SYMPK_PTA1_N"/>
    <property type="match status" value="1"/>
</dbReference>
<dbReference type="GO" id="GO:0005847">
    <property type="term" value="C:mRNA cleavage and polyadenylation specificity factor complex"/>
    <property type="evidence" value="ECO:0007669"/>
    <property type="project" value="TreeGrafter"/>
</dbReference>
<dbReference type="Gene3D" id="1.25.10.10">
    <property type="entry name" value="Leucine-rich Repeat Variant"/>
    <property type="match status" value="1"/>
</dbReference>
<dbReference type="PANTHER" id="PTHR15245">
    <property type="entry name" value="SYMPLEKIN-RELATED"/>
    <property type="match status" value="1"/>
</dbReference>
<dbReference type="InterPro" id="IPR021850">
    <property type="entry name" value="Symplekin/Pta1"/>
</dbReference>
<comment type="caution">
    <text evidence="6">The sequence shown here is derived from an EMBL/GenBank/DDBJ whole genome shotgun (WGS) entry which is preliminary data.</text>
</comment>
<reference evidence="6 7" key="1">
    <citation type="journal article" date="2013" name="BMC Genomics">
        <title>High quality de novo sequencing and assembly of the Saccharomyces arboricolus genome.</title>
        <authorList>
            <person name="Liti G."/>
            <person name="Nguyen Ba A.N."/>
            <person name="Blythe M."/>
            <person name="Mueller C.A."/>
            <person name="Bergstroem A."/>
            <person name="Cubillos F.A."/>
            <person name="Dafhnis-Calas F."/>
            <person name="Khoshraftar S."/>
            <person name="Malla S."/>
            <person name="Mehta N."/>
            <person name="Siow C.C."/>
            <person name="Warringer J."/>
            <person name="Moses A.M."/>
            <person name="Louis E.J."/>
            <person name="Nieduszynski C.A."/>
        </authorList>
    </citation>
    <scope>NUCLEOTIDE SEQUENCE [LARGE SCALE GENOMIC DNA]</scope>
    <source>
        <strain evidence="7">H-6 / AS 2.3317 / CBS 10644</strain>
    </source>
</reference>
<feature type="compositionally biased region" description="Acidic residues" evidence="4">
    <location>
        <begin position="503"/>
        <end position="524"/>
    </location>
</feature>
<name>J8Q8A2_SACAR</name>
<feature type="domain" description="Symplekin/Pta1 N-terminal" evidence="5">
    <location>
        <begin position="91"/>
        <end position="333"/>
    </location>
</feature>
<keyword evidence="3" id="KW-0539">Nucleus</keyword>
<keyword evidence="2" id="KW-0507">mRNA processing</keyword>
<evidence type="ECO:0000256" key="1">
    <source>
        <dbReference type="ARBA" id="ARBA00004123"/>
    </source>
</evidence>
<dbReference type="InterPro" id="IPR032460">
    <property type="entry name" value="Symplekin/Pta1_N"/>
</dbReference>
<evidence type="ECO:0000313" key="6">
    <source>
        <dbReference type="EMBL" id="EJS44846.1"/>
    </source>
</evidence>
<accession>J8Q8A2</accession>
<sequence length="803" mass="90394">MSSAEMEQLLQAKTLAMHNNPTEMLPKVLETTASMYHNGNLSKLRLPLAKFFTQLVLDVVSLDSPIANTERPFIAAQYLPLLLAMAQSTTDVLVYKNIVLIMCASYSLVLDLVAKTSNQEMSDQLCALKKFVLSHWRTAYPLCATVDEESEVEQWLAEIDRDIGVKLATIKFMSEVVLAQTKSSSGNEINSSTIPDNHPVLSRPALENEAKRLLDMLLNYLIEEQYMVSSVFIGIINCLSFVIKRRPQTTIRILSGLLRFNVDAKFPLEGKSDLNYRLSKRFVERAYKNFVQFGLKNQIITKSLSSGSGSSMYTKLTKISQTLHVIGEETKSKGILNFDPSKGNGKKTLSKQDKLKYISLWRRQLSALQSTMGAAANPAPAVPETTAVTSTENILDQLKILQKYTLNKASHQGNVFFNNSPKPINNTYSSVYSLMNSSNSNQDLTQLPNDILIKLSTEAILQMDTPRLITGLSIVASRYTDLMNTYVTSVPSSSSSKRKSDDNDNEDNDDNDNDNDDDDGEEDGNGYPTTNNKKIKLETADELGEEPEEAEEEDRMQKMLQQEETAQQGAGDANQSTSTKTEIAPPFEPDSLTQDEKLKYLTRLTTKLFELSSRQDTTPVKSPPPSSSSPSAILLDNDDDSSSWLHVLIRLVTRGIAAQEASDLIREELLSFFIQDFEQRVSLIIEWLNEEWFFQTSLRQEPANYTKWSLKVLESLGPFLENKHRRFFIRLMSELPSLHKDHLDALKPICLDPARSSLGFQTLKFLIMFRPPVQEIIRDLLLQLKQEDDGLQKQCDSLLSKLQ</sequence>
<evidence type="ECO:0000256" key="3">
    <source>
        <dbReference type="ARBA" id="ARBA00023242"/>
    </source>
</evidence>
<dbReference type="EMBL" id="ALIE01000002">
    <property type="protein sequence ID" value="EJS44846.1"/>
    <property type="molecule type" value="Genomic_DNA"/>
</dbReference>
<feature type="compositionally biased region" description="Acidic residues" evidence="4">
    <location>
        <begin position="540"/>
        <end position="554"/>
    </location>
</feature>
<comment type="subcellular location">
    <subcellularLocation>
        <location evidence="1">Nucleus</location>
    </subcellularLocation>
</comment>
<evidence type="ECO:0000256" key="4">
    <source>
        <dbReference type="SAM" id="MobiDB-lite"/>
    </source>
</evidence>
<dbReference type="Proteomes" id="UP000006968">
    <property type="component" value="Chromosome I"/>
</dbReference>
<keyword evidence="7" id="KW-1185">Reference proteome</keyword>
<dbReference type="InterPro" id="IPR011989">
    <property type="entry name" value="ARM-like"/>
</dbReference>
<feature type="region of interest" description="Disordered" evidence="4">
    <location>
        <begin position="612"/>
        <end position="635"/>
    </location>
</feature>
<dbReference type="PANTHER" id="PTHR15245:SF20">
    <property type="entry name" value="SYMPLEKIN"/>
    <property type="match status" value="1"/>
</dbReference>
<evidence type="ECO:0000256" key="2">
    <source>
        <dbReference type="ARBA" id="ARBA00022664"/>
    </source>
</evidence>